<feature type="region of interest" description="Disordered" evidence="1">
    <location>
        <begin position="98"/>
        <end position="189"/>
    </location>
</feature>
<keyword evidence="2" id="KW-0472">Membrane</keyword>
<evidence type="ECO:0000256" key="2">
    <source>
        <dbReference type="SAM" id="Phobius"/>
    </source>
</evidence>
<feature type="compositionally biased region" description="Basic and acidic residues" evidence="1">
    <location>
        <begin position="114"/>
        <end position="129"/>
    </location>
</feature>
<dbReference type="EMBL" id="MNPL01012578">
    <property type="protein sequence ID" value="OQR72063.1"/>
    <property type="molecule type" value="Genomic_DNA"/>
</dbReference>
<proteinExistence type="predicted"/>
<keyword evidence="2" id="KW-0812">Transmembrane</keyword>
<name>A0A1V9XF90_9ACAR</name>
<feature type="transmembrane region" description="Helical" evidence="2">
    <location>
        <begin position="60"/>
        <end position="83"/>
    </location>
</feature>
<organism evidence="3 4">
    <name type="scientific">Tropilaelaps mercedesae</name>
    <dbReference type="NCBI Taxonomy" id="418985"/>
    <lineage>
        <taxon>Eukaryota</taxon>
        <taxon>Metazoa</taxon>
        <taxon>Ecdysozoa</taxon>
        <taxon>Arthropoda</taxon>
        <taxon>Chelicerata</taxon>
        <taxon>Arachnida</taxon>
        <taxon>Acari</taxon>
        <taxon>Parasitiformes</taxon>
        <taxon>Mesostigmata</taxon>
        <taxon>Gamasina</taxon>
        <taxon>Dermanyssoidea</taxon>
        <taxon>Laelapidae</taxon>
        <taxon>Tropilaelaps</taxon>
    </lineage>
</organism>
<accession>A0A1V9XF90</accession>
<evidence type="ECO:0000313" key="3">
    <source>
        <dbReference type="EMBL" id="OQR72063.1"/>
    </source>
</evidence>
<dbReference type="Proteomes" id="UP000192247">
    <property type="component" value="Unassembled WGS sequence"/>
</dbReference>
<reference evidence="3 4" key="1">
    <citation type="journal article" date="2017" name="Gigascience">
        <title>Draft genome of the honey bee ectoparasitic mite, Tropilaelaps mercedesae, is shaped by the parasitic life history.</title>
        <authorList>
            <person name="Dong X."/>
            <person name="Armstrong S.D."/>
            <person name="Xia D."/>
            <person name="Makepeace B.L."/>
            <person name="Darby A.C."/>
            <person name="Kadowaki T."/>
        </authorList>
    </citation>
    <scope>NUCLEOTIDE SEQUENCE [LARGE SCALE GENOMIC DNA]</scope>
    <source>
        <strain evidence="3">Wuxi-XJTLU</strain>
    </source>
</reference>
<dbReference type="AlphaFoldDB" id="A0A1V9XF90"/>
<keyword evidence="4" id="KW-1185">Reference proteome</keyword>
<feature type="compositionally biased region" description="Basic and acidic residues" evidence="1">
    <location>
        <begin position="148"/>
        <end position="166"/>
    </location>
</feature>
<dbReference type="InParanoid" id="A0A1V9XF90"/>
<protein>
    <submittedName>
        <fullName evidence="3">Uncharacterized protein</fullName>
    </submittedName>
</protein>
<sequence>MSPRSRSRKTPRLVRSSLIRTHLLKLLFFVITFTVFVVLQDLLTHTGQIRNKLYDEFTGVSPWIIVLAVIGTLPVLGVLFLGLDELFRRISKKPGDGYEDLNLESELEESSDVEDGHPFQKNYREEPVKKKFQPALGASSVPPGGKSQKSERSSNHARMGYDESRGGESANGYSGGHETNQDSQDAQNPTDVDVAVRPVDTTIAAGGEARVSPIYNVSLMSVANESPPGPGGLYESDRIYPTAPAMIQSGAAYFKRGF</sequence>
<evidence type="ECO:0000313" key="4">
    <source>
        <dbReference type="Proteomes" id="UP000192247"/>
    </source>
</evidence>
<feature type="transmembrane region" description="Helical" evidence="2">
    <location>
        <begin position="21"/>
        <end position="40"/>
    </location>
</feature>
<comment type="caution">
    <text evidence="3">The sequence shown here is derived from an EMBL/GenBank/DDBJ whole genome shotgun (WGS) entry which is preliminary data.</text>
</comment>
<evidence type="ECO:0000256" key="1">
    <source>
        <dbReference type="SAM" id="MobiDB-lite"/>
    </source>
</evidence>
<gene>
    <name evidence="3" type="ORF">BIW11_10610</name>
</gene>
<keyword evidence="2" id="KW-1133">Transmembrane helix</keyword>
<feature type="compositionally biased region" description="Acidic residues" evidence="1">
    <location>
        <begin position="98"/>
        <end position="113"/>
    </location>
</feature>
<dbReference type="OrthoDB" id="6485796at2759"/>
<feature type="compositionally biased region" description="Polar residues" evidence="1">
    <location>
        <begin position="177"/>
        <end position="189"/>
    </location>
</feature>